<evidence type="ECO:0000259" key="1">
    <source>
        <dbReference type="SMART" id="SM00849"/>
    </source>
</evidence>
<dbReference type="PANTHER" id="PTHR11203:SF37">
    <property type="entry name" value="INTEGRATOR COMPLEX SUBUNIT 11"/>
    <property type="match status" value="1"/>
</dbReference>
<sequence>MSALVEILSGLGDKGPAAIVVEAQGKRLLLDAGGALHPGEAITWAAGLAVDAVLISHDHIDHIGGVAELPEQLPLYCTPLVAKALPPHRAWRPLPYRGRLEVEGITVTTGQAGHSLGGVWLHLDVAGGLFYSGDACFESRLFPFDTPPPARTALLDASYGSYDQPQAHCISTLGSALDTPLVLPVPETGRALEMALWLAEEADRRQLPLAIDPIIRDNLAALLALPRGLRRDGLDDAIGTLLQRPSASHPTLWLVSDRDDQPADWPDHRLLHTGYLTPQRCAQLAANEVLWQRWNVHLRASHLVALAHQLQAAQVVPLFTRLDDEAIDHWRERLGTRLTTQARLVLSSRSQGSAVSLFSSQESMS</sequence>
<evidence type="ECO:0000313" key="3">
    <source>
        <dbReference type="Proteomes" id="UP000623776"/>
    </source>
</evidence>
<accession>A0A8H9I3D3</accession>
<dbReference type="GO" id="GO:0004521">
    <property type="term" value="F:RNA endonuclease activity"/>
    <property type="evidence" value="ECO:0007669"/>
    <property type="project" value="TreeGrafter"/>
</dbReference>
<dbReference type="InterPro" id="IPR050698">
    <property type="entry name" value="MBL"/>
</dbReference>
<dbReference type="Proteomes" id="UP000623776">
    <property type="component" value="Unassembled WGS sequence"/>
</dbReference>
<organism evidence="2 3">
    <name type="scientific">Vreelandella hamiltonii</name>
    <dbReference type="NCBI Taxonomy" id="502829"/>
    <lineage>
        <taxon>Bacteria</taxon>
        <taxon>Pseudomonadati</taxon>
        <taxon>Pseudomonadota</taxon>
        <taxon>Gammaproteobacteria</taxon>
        <taxon>Oceanospirillales</taxon>
        <taxon>Halomonadaceae</taxon>
        <taxon>Vreelandella</taxon>
    </lineage>
</organism>
<feature type="domain" description="Metallo-beta-lactamase" evidence="1">
    <location>
        <begin position="15"/>
        <end position="173"/>
    </location>
</feature>
<dbReference type="AlphaFoldDB" id="A0A8H9I3D3"/>
<dbReference type="SUPFAM" id="SSF56281">
    <property type="entry name" value="Metallo-hydrolase/oxidoreductase"/>
    <property type="match status" value="1"/>
</dbReference>
<dbReference type="PANTHER" id="PTHR11203">
    <property type="entry name" value="CLEAVAGE AND POLYADENYLATION SPECIFICITY FACTOR FAMILY MEMBER"/>
    <property type="match status" value="1"/>
</dbReference>
<name>A0A8H9I3D3_9GAMM</name>
<gene>
    <name evidence="2" type="ORF">GCM10007157_17910</name>
</gene>
<dbReference type="SMART" id="SM00849">
    <property type="entry name" value="Lactamase_B"/>
    <property type="match status" value="1"/>
</dbReference>
<comment type="caution">
    <text evidence="2">The sequence shown here is derived from an EMBL/GenBank/DDBJ whole genome shotgun (WGS) entry which is preliminary data.</text>
</comment>
<reference evidence="3" key="1">
    <citation type="journal article" date="2019" name="Int. J. Syst. Evol. Microbiol.">
        <title>The Global Catalogue of Microorganisms (GCM) 10K type strain sequencing project: providing services to taxonomists for standard genome sequencing and annotation.</title>
        <authorList>
            <consortium name="The Broad Institute Genomics Platform"/>
            <consortium name="The Broad Institute Genome Sequencing Center for Infectious Disease"/>
            <person name="Wu L."/>
            <person name="Ma J."/>
        </authorList>
    </citation>
    <scope>NUCLEOTIDE SEQUENCE [LARGE SCALE GENOMIC DNA]</scope>
    <source>
        <strain evidence="3">KCTC 22154</strain>
    </source>
</reference>
<dbReference type="Gene3D" id="3.60.15.10">
    <property type="entry name" value="Ribonuclease Z/Hydroxyacylglutathione hydrolase-like"/>
    <property type="match status" value="1"/>
</dbReference>
<dbReference type="Pfam" id="PF12706">
    <property type="entry name" value="Lactamase_B_2"/>
    <property type="match status" value="1"/>
</dbReference>
<proteinExistence type="predicted"/>
<dbReference type="RefSeq" id="WP_189463476.1">
    <property type="nucleotide sequence ID" value="NZ_BMXN01000008.1"/>
</dbReference>
<dbReference type="EMBL" id="BMXN01000008">
    <property type="protein sequence ID" value="GGW26168.1"/>
    <property type="molecule type" value="Genomic_DNA"/>
</dbReference>
<protein>
    <recommendedName>
        <fullName evidence="1">Metallo-beta-lactamase domain-containing protein</fullName>
    </recommendedName>
</protein>
<dbReference type="InterPro" id="IPR036866">
    <property type="entry name" value="RibonucZ/Hydroxyglut_hydro"/>
</dbReference>
<evidence type="ECO:0000313" key="2">
    <source>
        <dbReference type="EMBL" id="GGW26168.1"/>
    </source>
</evidence>
<dbReference type="InterPro" id="IPR001279">
    <property type="entry name" value="Metallo-B-lactamas"/>
</dbReference>
<keyword evidence="3" id="KW-1185">Reference proteome</keyword>